<dbReference type="EMBL" id="LN835308">
    <property type="protein sequence ID" value="CRH03736.1"/>
    <property type="molecule type" value="Genomic_DNA"/>
</dbReference>
<accession>A0A1J1HCN4</accession>
<dbReference type="OrthoDB" id="387381at2759"/>
<sequence length="1125" mass="133038">MIPLCEQLGVKNDIFCIISFYESIISEMKFSYNHLYDSVIILKNKINDIENSIEISKKENDYLVKENDTLKNEIKTKNNFVNTDILNNILCNKLDNRIIEKNNEKNIFTENKNHLNNLKKLSSKKNDEFNSDIFLLDNFNFTKKCNGAKSEIKNVQHHLKKLFQLKNSSENIINCTDENTNNTEIIKLREAKLLKRHFKLKNYLRLDSSDIYKNSQGENLESSRNSKVDENSENDENLEIDKNSENNENLEIDKNSEIGKNLENDKNLESNRNSRIDENSENDENLEIDKNSENNENLEIDKNSENDENLESNRNSRIDENSENDENLENSRNSRIDENSENNENLEIDKNSENDENLESNGNSRIDENSENENLEIDKNSESSKGLEEIRKYNESINLENDNKIPLNKYEKEKFKKELIINKIDMNNEDSSSENFGELDFSDNSMNSAKIDVLKLSQENKILSEILRKKKKDYENIILNNFKDNKLCSLQNDSLFFNSRYIQNEKGYSNNDKDLECNLFIPYQIGNNLNKNTTVYNEQMKNSNFVYKKINNFPEFSEKQQKKYHMANSMYNKMNHMAYSNNIINKNYLYERNNNSLNGKSEYCNEIKNQSKLANSKNHLESFNSINDLYKNSIINSNFHSINRIKDKYNLINLQNEELNNELLTEKINSNSNFPFIFISKKNYEDFNSCDINNKANYFKWLKNLNYHMNYNDINKYYVNNSFSYENTNDNETNIQESIPSIEEKLCNINDSSETLKNHNLNHFNRIKYNRNNINAYNDNILRKHLSHDYITKKKSYISDTNLTNIFDHKKNNYKSNSFSSDLFSSNIISSNNIQKHKNNYFDITNEKYDNNSSKYNHYQFHNLYKIVNYKNILNNTLSSNYIDINFNPSLLPYSKFNNPFDKIKQINKKKKKRIRETATDTENTNNSFNDDLINSNKRISVNKSNINNNINKNNNNVLENDNITEKNSENLNFKNDRACKSHKIFKKESKVKKNIRRKRIENIVQKNCIKENNIKKIKKKSSNFVSNSKKNKILNKQKYYENNADTFLNDLDSSHVSDDLLFPIKEIKSDVCSLENMNIKKYDLRRKRKIKYALPSLNKKLRRDSSRQIFDPFLYNNTWKIKKM</sequence>
<proteinExistence type="predicted"/>
<keyword evidence="4" id="KW-1185">Reference proteome</keyword>
<dbReference type="KEGG" id="prel:PRELSG_1309500"/>
<dbReference type="RefSeq" id="XP_028535743.1">
    <property type="nucleotide sequence ID" value="XM_028678615.1"/>
</dbReference>
<dbReference type="OMA" id="CITHKNI"/>
<dbReference type="Proteomes" id="UP000220158">
    <property type="component" value="Chromosome 13"/>
</dbReference>
<name>A0A1J1HCN4_PLARL</name>
<evidence type="ECO:0000256" key="2">
    <source>
        <dbReference type="SAM" id="MobiDB-lite"/>
    </source>
</evidence>
<evidence type="ECO:0000313" key="4">
    <source>
        <dbReference type="Proteomes" id="UP000220158"/>
    </source>
</evidence>
<evidence type="ECO:0000313" key="3">
    <source>
        <dbReference type="EMBL" id="CRH03736.1"/>
    </source>
</evidence>
<dbReference type="Gene3D" id="2.160.10.10">
    <property type="entry name" value="Hexapeptide repeat proteins"/>
    <property type="match status" value="1"/>
</dbReference>
<evidence type="ECO:0000256" key="1">
    <source>
        <dbReference type="SAM" id="Coils"/>
    </source>
</evidence>
<reference evidence="3 4" key="1">
    <citation type="submission" date="2015-04" db="EMBL/GenBank/DDBJ databases">
        <authorList>
            <consortium name="Pathogen Informatics"/>
        </authorList>
    </citation>
    <scope>NUCLEOTIDE SEQUENCE [LARGE SCALE GENOMIC DNA]</scope>
    <source>
        <strain evidence="3 4">SGS1</strain>
    </source>
</reference>
<protein>
    <submittedName>
        <fullName evidence="3">Uncharacterized protein</fullName>
    </submittedName>
</protein>
<dbReference type="GeneID" id="39738028"/>
<feature type="compositionally biased region" description="Basic and acidic residues" evidence="2">
    <location>
        <begin position="376"/>
        <end position="387"/>
    </location>
</feature>
<feature type="compositionally biased region" description="Basic and acidic residues" evidence="2">
    <location>
        <begin position="239"/>
        <end position="278"/>
    </location>
</feature>
<gene>
    <name evidence="3" type="ORF">PRELSG_1309500</name>
</gene>
<dbReference type="VEuPathDB" id="PlasmoDB:PRELSG_1309500"/>
<feature type="region of interest" description="Disordered" evidence="2">
    <location>
        <begin position="215"/>
        <end position="387"/>
    </location>
</feature>
<organism evidence="3 4">
    <name type="scientific">Plasmodium relictum</name>
    <dbReference type="NCBI Taxonomy" id="85471"/>
    <lineage>
        <taxon>Eukaryota</taxon>
        <taxon>Sar</taxon>
        <taxon>Alveolata</taxon>
        <taxon>Apicomplexa</taxon>
        <taxon>Aconoidasida</taxon>
        <taxon>Haemosporida</taxon>
        <taxon>Plasmodiidae</taxon>
        <taxon>Plasmodium</taxon>
        <taxon>Plasmodium (Haemamoeba)</taxon>
    </lineage>
</organism>
<feature type="coiled-coil region" evidence="1">
    <location>
        <begin position="39"/>
        <end position="73"/>
    </location>
</feature>
<keyword evidence="1" id="KW-0175">Coiled coil</keyword>
<dbReference type="AlphaFoldDB" id="A0A1J1HCN4"/>
<feature type="compositionally biased region" description="Basic and acidic residues" evidence="2">
    <location>
        <begin position="287"/>
        <end position="305"/>
    </location>
</feature>